<accession>A0AAE8SUR7</accession>
<evidence type="ECO:0000256" key="3">
    <source>
        <dbReference type="ARBA" id="ARBA00022964"/>
    </source>
</evidence>
<dbReference type="SUPFAM" id="SSF51197">
    <property type="entry name" value="Clavaminate synthase-like"/>
    <property type="match status" value="1"/>
</dbReference>
<evidence type="ECO:0000259" key="7">
    <source>
        <dbReference type="Pfam" id="PF02668"/>
    </source>
</evidence>
<evidence type="ECO:0000256" key="4">
    <source>
        <dbReference type="ARBA" id="ARBA00023002"/>
    </source>
</evidence>
<reference evidence="8" key="1">
    <citation type="submission" date="2018-03" db="EMBL/GenBank/DDBJ databases">
        <authorList>
            <person name="Guldener U."/>
        </authorList>
    </citation>
    <scope>NUCLEOTIDE SEQUENCE</scope>
</reference>
<dbReference type="AlphaFoldDB" id="A0AAE8SUR7"/>
<feature type="domain" description="TauD/TfdA-like" evidence="7">
    <location>
        <begin position="16"/>
        <end position="298"/>
    </location>
</feature>
<evidence type="ECO:0000256" key="2">
    <source>
        <dbReference type="ARBA" id="ARBA00022723"/>
    </source>
</evidence>
<comment type="caution">
    <text evidence="8">The sequence shown here is derived from an EMBL/GenBank/DDBJ whole genome shotgun (WGS) entry which is preliminary data.</text>
</comment>
<gene>
    <name evidence="8" type="ORF">DNG_04653</name>
</gene>
<dbReference type="PANTHER" id="PTHR43779">
    <property type="entry name" value="DIOXYGENASE RV0097-RELATED"/>
    <property type="match status" value="1"/>
</dbReference>
<comment type="similarity">
    <text evidence="1">Belongs to the TfdA dioxygenase family.</text>
</comment>
<dbReference type="PANTHER" id="PTHR43779:SF3">
    <property type="entry name" value="(3R)-3-[(CARBOXYMETHYL)AMINO]FATTY ACID OXYGENASE_DECARBOXYLASE"/>
    <property type="match status" value="1"/>
</dbReference>
<keyword evidence="4" id="KW-0560">Oxidoreductase</keyword>
<keyword evidence="2" id="KW-0479">Metal-binding</keyword>
<organism evidence="8 9">
    <name type="scientific">Cephalotrichum gorgonifer</name>
    <dbReference type="NCBI Taxonomy" id="2041049"/>
    <lineage>
        <taxon>Eukaryota</taxon>
        <taxon>Fungi</taxon>
        <taxon>Dikarya</taxon>
        <taxon>Ascomycota</taxon>
        <taxon>Pezizomycotina</taxon>
        <taxon>Sordariomycetes</taxon>
        <taxon>Hypocreomycetidae</taxon>
        <taxon>Microascales</taxon>
        <taxon>Microascaceae</taxon>
        <taxon>Cephalotrichum</taxon>
    </lineage>
</organism>
<evidence type="ECO:0000256" key="1">
    <source>
        <dbReference type="ARBA" id="ARBA00005896"/>
    </source>
</evidence>
<dbReference type="EMBL" id="ONZQ02000005">
    <property type="protein sequence ID" value="SPO01980.1"/>
    <property type="molecule type" value="Genomic_DNA"/>
</dbReference>
<name>A0AAE8SUR7_9PEZI</name>
<evidence type="ECO:0000313" key="8">
    <source>
        <dbReference type="EMBL" id="SPO01980.1"/>
    </source>
</evidence>
<dbReference type="InterPro" id="IPR003819">
    <property type="entry name" value="TauD/TfdA-like"/>
</dbReference>
<dbReference type="InterPro" id="IPR051178">
    <property type="entry name" value="TfdA_dioxygenase"/>
</dbReference>
<evidence type="ECO:0000313" key="9">
    <source>
        <dbReference type="Proteomes" id="UP001187682"/>
    </source>
</evidence>
<dbReference type="Gene3D" id="3.60.130.10">
    <property type="entry name" value="Clavaminate synthase-like"/>
    <property type="match status" value="1"/>
</dbReference>
<keyword evidence="5" id="KW-0408">Iron</keyword>
<proteinExistence type="inferred from homology"/>
<dbReference type="GO" id="GO:0046872">
    <property type="term" value="F:metal ion binding"/>
    <property type="evidence" value="ECO:0007669"/>
    <property type="project" value="UniProtKB-KW"/>
</dbReference>
<sequence>MAGVLYIDTSFTKVTVKPLHPTFGAEIQVQDWNNLDDDAVREITRAANKYGFCVFRNTGLDDKGHVEFSWRLGELDNIKRFITGDRKLRYEYLELFDAGNIADDGSILDPNSTRAHTNRGNQLFHTDSSYNFRRASFSLLRAVELPPKGTGGSTEFADTRTAFVELPDSLKKDLVKNNYVGCHTLAQSRKLGSPEYFKDLDPTKFPFARHRLAQIHEGSGRVNLYVGAHLHHIEGLSDDESVKLRDTLNKHVTQPKYVYTFDWEQPGDMVMWDNRATLHRAMSGSFAGKYRRDLRRTTVHDESANAWGLNDTEGVTALGYQLSAKTLGAPKMTPATSTPAPVAAVSAETRDAPETTPDASTPAPAPVVSTETIDAPETTPATSTPAPAAAAVDVVAASTETFDAPETTPEASTPAPVAAVSTETVDVKETTPAASAPAPTAVDVEIAAVCDKTLDAPDTAPAAVGISVAAS</sequence>
<feature type="compositionally biased region" description="Low complexity" evidence="6">
    <location>
        <begin position="333"/>
        <end position="347"/>
    </location>
</feature>
<feature type="region of interest" description="Disordered" evidence="6">
    <location>
        <begin position="401"/>
        <end position="421"/>
    </location>
</feature>
<dbReference type="Pfam" id="PF02668">
    <property type="entry name" value="TauD"/>
    <property type="match status" value="1"/>
</dbReference>
<feature type="compositionally biased region" description="Low complexity" evidence="6">
    <location>
        <begin position="354"/>
        <end position="387"/>
    </location>
</feature>
<feature type="region of interest" description="Disordered" evidence="6">
    <location>
        <begin position="330"/>
        <end position="387"/>
    </location>
</feature>
<dbReference type="GO" id="GO:0051213">
    <property type="term" value="F:dioxygenase activity"/>
    <property type="evidence" value="ECO:0007669"/>
    <property type="project" value="UniProtKB-KW"/>
</dbReference>
<evidence type="ECO:0000256" key="6">
    <source>
        <dbReference type="SAM" id="MobiDB-lite"/>
    </source>
</evidence>
<dbReference type="InterPro" id="IPR042098">
    <property type="entry name" value="TauD-like_sf"/>
</dbReference>
<protein>
    <recommendedName>
        <fullName evidence="7">TauD/TfdA-like domain-containing protein</fullName>
    </recommendedName>
</protein>
<keyword evidence="9" id="KW-1185">Reference proteome</keyword>
<dbReference type="Proteomes" id="UP001187682">
    <property type="component" value="Unassembled WGS sequence"/>
</dbReference>
<keyword evidence="3" id="KW-0223">Dioxygenase</keyword>
<evidence type="ECO:0000256" key="5">
    <source>
        <dbReference type="ARBA" id="ARBA00023004"/>
    </source>
</evidence>